<keyword evidence="2" id="KW-1185">Reference proteome</keyword>
<dbReference type="RefSeq" id="WP_371949866.1">
    <property type="nucleotide sequence ID" value="NZ_JAXCEI010000005.1"/>
</dbReference>
<dbReference type="CDD" id="cd11532">
    <property type="entry name" value="NTP-PPase_COG4997"/>
    <property type="match status" value="1"/>
</dbReference>
<sequence length="107" mass="11727">MAREKLVRDRIPDIIGANGDTFQTRIAGEQEIPELLREKLLEEVHEVLAATDERATIDELADVLEVIHAYAECLGVEMPEIDRARRTKRAARGGFSGGVVLISTGSG</sequence>
<dbReference type="InterPro" id="IPR038735">
    <property type="entry name" value="MSMEG_1276-like_NTP-PPase_dom"/>
</dbReference>
<protein>
    <submittedName>
        <fullName evidence="1">Nucleoside triphosphate pyrophosphohydrolase</fullName>
    </submittedName>
</protein>
<gene>
    <name evidence="1" type="ORF">SM611_13575</name>
</gene>
<evidence type="ECO:0000313" key="2">
    <source>
        <dbReference type="Proteomes" id="UP001569963"/>
    </source>
</evidence>
<dbReference type="Proteomes" id="UP001569963">
    <property type="component" value="Unassembled WGS sequence"/>
</dbReference>
<dbReference type="SUPFAM" id="SSF101386">
    <property type="entry name" value="all-alpha NTP pyrophosphatases"/>
    <property type="match status" value="1"/>
</dbReference>
<comment type="caution">
    <text evidence="1">The sequence shown here is derived from an EMBL/GenBank/DDBJ whole genome shotgun (WGS) entry which is preliminary data.</text>
</comment>
<dbReference type="EMBL" id="JAXCEI010000005">
    <property type="protein sequence ID" value="MFA1539962.1"/>
    <property type="molecule type" value="Genomic_DNA"/>
</dbReference>
<evidence type="ECO:0000313" key="1">
    <source>
        <dbReference type="EMBL" id="MFA1539962.1"/>
    </source>
</evidence>
<name>A0ABV4Q9Z5_9ACTN</name>
<organism evidence="1 2">
    <name type="scientific">Actinomadura monticuli</name>
    <dbReference type="NCBI Taxonomy" id="3097367"/>
    <lineage>
        <taxon>Bacteria</taxon>
        <taxon>Bacillati</taxon>
        <taxon>Actinomycetota</taxon>
        <taxon>Actinomycetes</taxon>
        <taxon>Streptosporangiales</taxon>
        <taxon>Thermomonosporaceae</taxon>
        <taxon>Actinomadura</taxon>
    </lineage>
</organism>
<reference evidence="1 2" key="1">
    <citation type="submission" date="2023-11" db="EMBL/GenBank/DDBJ databases">
        <title>Actinomadura monticuli sp. nov., isolated from volcanic ash.</title>
        <authorList>
            <person name="Lee S.D."/>
            <person name="Yang H."/>
            <person name="Kim I.S."/>
        </authorList>
    </citation>
    <scope>NUCLEOTIDE SEQUENCE [LARGE SCALE GENOMIC DNA]</scope>
    <source>
        <strain evidence="1 2">DLS-62</strain>
    </source>
</reference>
<proteinExistence type="predicted"/>
<accession>A0ABV4Q9Z5</accession>